<keyword evidence="2" id="KW-1185">Reference proteome</keyword>
<evidence type="ECO:0000313" key="2">
    <source>
        <dbReference type="Proteomes" id="UP000016843"/>
    </source>
</evidence>
<sequence>MTAIKMEMPIEPQLGIGFPNGLKLQENQTNWK</sequence>
<dbReference type="Proteomes" id="UP000016843">
    <property type="component" value="Unassembled WGS sequence"/>
</dbReference>
<accession>U5C6W6</accession>
<gene>
    <name evidence="1" type="ORF">P872_01315</name>
</gene>
<name>U5C6W6_9BACT</name>
<dbReference type="EMBL" id="AWXR01000008">
    <property type="protein sequence ID" value="ERM83927.1"/>
    <property type="molecule type" value="Genomic_DNA"/>
</dbReference>
<evidence type="ECO:0000313" key="1">
    <source>
        <dbReference type="EMBL" id="ERM83927.1"/>
    </source>
</evidence>
<dbReference type="AlphaFoldDB" id="U5C6W6"/>
<proteinExistence type="predicted"/>
<protein>
    <submittedName>
        <fullName evidence="1">Uncharacterized protein</fullName>
    </submittedName>
</protein>
<organism evidence="1 2">
    <name type="scientific">Rhodonellum psychrophilum GCM71 = DSM 17998</name>
    <dbReference type="NCBI Taxonomy" id="1123057"/>
    <lineage>
        <taxon>Bacteria</taxon>
        <taxon>Pseudomonadati</taxon>
        <taxon>Bacteroidota</taxon>
        <taxon>Cytophagia</taxon>
        <taxon>Cytophagales</taxon>
        <taxon>Cytophagaceae</taxon>
        <taxon>Rhodonellum</taxon>
    </lineage>
</organism>
<comment type="caution">
    <text evidence="1">The sequence shown here is derived from an EMBL/GenBank/DDBJ whole genome shotgun (WGS) entry which is preliminary data.</text>
</comment>
<reference evidence="1 2" key="1">
    <citation type="journal article" date="2013" name="Genome Announc.">
        <title>Draft Genome Sequence of the Psychrophilic and Alkaliphilic Rhodonellum psychrophilum Strain GCM71T.</title>
        <authorList>
            <person name="Hauptmann A.L."/>
            <person name="Glaring M.A."/>
            <person name="Hallin P.F."/>
            <person name="Prieme A."/>
            <person name="Stougaard P."/>
        </authorList>
    </citation>
    <scope>NUCLEOTIDE SEQUENCE [LARGE SCALE GENOMIC DNA]</scope>
    <source>
        <strain evidence="1 2">GCM71</strain>
    </source>
</reference>